<evidence type="ECO:0000259" key="2">
    <source>
        <dbReference type="Pfam" id="PF21631"/>
    </source>
</evidence>
<dbReference type="Proteomes" id="UP000332515">
    <property type="component" value="Unassembled WGS sequence"/>
</dbReference>
<evidence type="ECO:0000313" key="3">
    <source>
        <dbReference type="EMBL" id="MQT12446.1"/>
    </source>
</evidence>
<evidence type="ECO:0000259" key="1">
    <source>
        <dbReference type="Pfam" id="PF13840"/>
    </source>
</evidence>
<protein>
    <submittedName>
        <fullName evidence="3">ACT domain-containing protein</fullName>
    </submittedName>
</protein>
<dbReference type="InterPro" id="IPR049447">
    <property type="entry name" value="A9CJY8-like_N"/>
</dbReference>
<organism evidence="3 4">
    <name type="scientific">Segnochrobactrum spirostomi</name>
    <dbReference type="NCBI Taxonomy" id="2608987"/>
    <lineage>
        <taxon>Bacteria</taxon>
        <taxon>Pseudomonadati</taxon>
        <taxon>Pseudomonadota</taxon>
        <taxon>Alphaproteobacteria</taxon>
        <taxon>Hyphomicrobiales</taxon>
        <taxon>Segnochrobactraceae</taxon>
        <taxon>Segnochrobactrum</taxon>
    </lineage>
</organism>
<gene>
    <name evidence="3" type="ORF">F0357_07160</name>
</gene>
<feature type="domain" description="A9CJY8-like N-terminal" evidence="2">
    <location>
        <begin position="12"/>
        <end position="56"/>
    </location>
</feature>
<feature type="domain" description="CASTOR ACT" evidence="1">
    <location>
        <begin position="59"/>
        <end position="121"/>
    </location>
</feature>
<dbReference type="EMBL" id="VWNA01000001">
    <property type="protein sequence ID" value="MQT12446.1"/>
    <property type="molecule type" value="Genomic_DNA"/>
</dbReference>
<dbReference type="InterPro" id="IPR051719">
    <property type="entry name" value="CASTOR_mTORC1"/>
</dbReference>
<dbReference type="InterPro" id="IPR016540">
    <property type="entry name" value="UCP008459"/>
</dbReference>
<dbReference type="Pfam" id="PF21631">
    <property type="entry name" value="A9CJY8-like_N"/>
    <property type="match status" value="1"/>
</dbReference>
<dbReference type="Pfam" id="PF13840">
    <property type="entry name" value="ACT_7"/>
    <property type="match status" value="1"/>
</dbReference>
<keyword evidence="4" id="KW-1185">Reference proteome</keyword>
<dbReference type="InterPro" id="IPR027795">
    <property type="entry name" value="CASTOR_ACT_dom"/>
</dbReference>
<dbReference type="Gene3D" id="3.30.2130.10">
    <property type="entry name" value="VC0802-like"/>
    <property type="match status" value="1"/>
</dbReference>
<dbReference type="AlphaFoldDB" id="A0A6A7Y1A5"/>
<proteinExistence type="predicted"/>
<name>A0A6A7Y1A5_9HYPH</name>
<evidence type="ECO:0000313" key="4">
    <source>
        <dbReference type="Proteomes" id="UP000332515"/>
    </source>
</evidence>
<reference evidence="3 4" key="1">
    <citation type="submission" date="2019-09" db="EMBL/GenBank/DDBJ databases">
        <title>Segnochrobactrum spirostomi gen. nov., sp. nov., isolated from the ciliate Spirostomum cf. yagiui and description of a novel family, Segnochrobactraceae fam. nov. within the order Rhizobiales of the class Alphaproteobacteria.</title>
        <authorList>
            <person name="Akter S."/>
            <person name="Shazib S.U.A."/>
            <person name="Shin M.K."/>
        </authorList>
    </citation>
    <scope>NUCLEOTIDE SEQUENCE [LARGE SCALE GENOMIC DNA]</scope>
    <source>
        <strain evidence="3 4">Sp-1</strain>
    </source>
</reference>
<dbReference type="SUPFAM" id="SSF55021">
    <property type="entry name" value="ACT-like"/>
    <property type="match status" value="2"/>
</dbReference>
<accession>A0A6A7Y1A5</accession>
<sequence>MVPKIVFKQLPGPYAISRLSPNDPVPEWVEGDGFTSVSRSDNELSIVCREKRVPSDVQTERGWRCMKVVGPFGLDETGIIYAIVKPLAEEKIGIFLVSTYDGDHLLVKADDLDRTHEALRKAGYSFA</sequence>
<comment type="caution">
    <text evidence="3">The sequence shown here is derived from an EMBL/GenBank/DDBJ whole genome shotgun (WGS) entry which is preliminary data.</text>
</comment>
<dbReference type="PANTHER" id="PTHR31131">
    <property type="entry name" value="CHROMOSOME 1, WHOLE GENOME SHOTGUN SEQUENCE"/>
    <property type="match status" value="1"/>
</dbReference>
<dbReference type="PANTHER" id="PTHR31131:SF6">
    <property type="entry name" value="CASTOR ACT DOMAIN-CONTAINING PROTEIN"/>
    <property type="match status" value="1"/>
</dbReference>
<dbReference type="PIRSF" id="PIRSF008459">
    <property type="entry name" value="UCP008459"/>
    <property type="match status" value="1"/>
</dbReference>
<dbReference type="RefSeq" id="WP_153479710.1">
    <property type="nucleotide sequence ID" value="NZ_VWNA01000001.1"/>
</dbReference>
<dbReference type="InterPro" id="IPR045865">
    <property type="entry name" value="ACT-like_dom_sf"/>
</dbReference>